<dbReference type="Pfam" id="PF14291">
    <property type="entry name" value="DUF4371"/>
    <property type="match status" value="1"/>
</dbReference>
<evidence type="ECO:0000313" key="4">
    <source>
        <dbReference type="Proteomes" id="UP000283530"/>
    </source>
</evidence>
<dbReference type="STRING" id="337451.A0A3S3N3A1"/>
<feature type="domain" description="TTF-type" evidence="2">
    <location>
        <begin position="51"/>
        <end position="142"/>
    </location>
</feature>
<dbReference type="OrthoDB" id="1245066at2759"/>
<sequence length="289" mass="33150">MEKYYKKQSPTNAPPPTIENDKNDEMPSSSKKGRVEVNLTDLPADPGLRNPISSYHPTDRDQVRKAWLEYNVEKDAAFCLCCYLFGEETRYDAFITQGFKSWRKKERIENHVRGPNSVHNQAYEKCQNLLNQKQHIETVIVKQSSQARTEYRIHLKATLASVRFLLRQGLPFRGHDVSEDSNNMGNFLELLQVLTNQNEAIKRVVLENAPENLKLTTPKVQKDIVNAATAETAQAIIYELGDAPFSLWVDESRDISIKEQMAIVIRYVDKRGCVIERFLAIEHVIDTKA</sequence>
<protein>
    <submittedName>
        <fullName evidence="3">Zinc finger MYM-type protein 1-like protein</fullName>
    </submittedName>
</protein>
<dbReference type="SMART" id="SM00597">
    <property type="entry name" value="ZnF_TTF"/>
    <property type="match status" value="1"/>
</dbReference>
<dbReference type="InterPro" id="IPR025398">
    <property type="entry name" value="DUF4371"/>
</dbReference>
<dbReference type="EMBL" id="QPKB01000003">
    <property type="protein sequence ID" value="RWR79953.1"/>
    <property type="molecule type" value="Genomic_DNA"/>
</dbReference>
<organism evidence="3 4">
    <name type="scientific">Cinnamomum micranthum f. kanehirae</name>
    <dbReference type="NCBI Taxonomy" id="337451"/>
    <lineage>
        <taxon>Eukaryota</taxon>
        <taxon>Viridiplantae</taxon>
        <taxon>Streptophyta</taxon>
        <taxon>Embryophyta</taxon>
        <taxon>Tracheophyta</taxon>
        <taxon>Spermatophyta</taxon>
        <taxon>Magnoliopsida</taxon>
        <taxon>Magnoliidae</taxon>
        <taxon>Laurales</taxon>
        <taxon>Lauraceae</taxon>
        <taxon>Cinnamomum</taxon>
    </lineage>
</organism>
<dbReference type="Proteomes" id="UP000283530">
    <property type="component" value="Unassembled WGS sequence"/>
</dbReference>
<reference evidence="3 4" key="1">
    <citation type="journal article" date="2019" name="Nat. Plants">
        <title>Stout camphor tree genome fills gaps in understanding of flowering plant genome evolution.</title>
        <authorList>
            <person name="Chaw S.M."/>
            <person name="Liu Y.C."/>
            <person name="Wu Y.W."/>
            <person name="Wang H.Y."/>
            <person name="Lin C.I."/>
            <person name="Wu C.S."/>
            <person name="Ke H.M."/>
            <person name="Chang L.Y."/>
            <person name="Hsu C.Y."/>
            <person name="Yang H.T."/>
            <person name="Sudianto E."/>
            <person name="Hsu M.H."/>
            <person name="Wu K.P."/>
            <person name="Wang L.N."/>
            <person name="Leebens-Mack J.H."/>
            <person name="Tsai I.J."/>
        </authorList>
    </citation>
    <scope>NUCLEOTIDE SEQUENCE [LARGE SCALE GENOMIC DNA]</scope>
    <source>
        <strain evidence="4">cv. Chaw 1501</strain>
        <tissue evidence="3">Young leaves</tissue>
    </source>
</reference>
<gene>
    <name evidence="3" type="ORF">CKAN_00855700</name>
</gene>
<dbReference type="AlphaFoldDB" id="A0A3S3N3A1"/>
<comment type="caution">
    <text evidence="3">The sequence shown here is derived from an EMBL/GenBank/DDBJ whole genome shotgun (WGS) entry which is preliminary data.</text>
</comment>
<evidence type="ECO:0000259" key="2">
    <source>
        <dbReference type="SMART" id="SM00597"/>
    </source>
</evidence>
<feature type="region of interest" description="Disordered" evidence="1">
    <location>
        <begin position="1"/>
        <end position="35"/>
    </location>
</feature>
<keyword evidence="4" id="KW-1185">Reference proteome</keyword>
<dbReference type="PANTHER" id="PTHR45749:SF36">
    <property type="entry name" value="ZINC FINGER MYM-TYPE PROTEIN 1-LIKE"/>
    <property type="match status" value="1"/>
</dbReference>
<proteinExistence type="predicted"/>
<evidence type="ECO:0000313" key="3">
    <source>
        <dbReference type="EMBL" id="RWR79953.1"/>
    </source>
</evidence>
<dbReference type="PANTHER" id="PTHR45749">
    <property type="match status" value="1"/>
</dbReference>
<name>A0A3S3N3A1_9MAGN</name>
<dbReference type="InterPro" id="IPR006580">
    <property type="entry name" value="Znf_TTF"/>
</dbReference>
<accession>A0A3S3N3A1</accession>
<evidence type="ECO:0000256" key="1">
    <source>
        <dbReference type="SAM" id="MobiDB-lite"/>
    </source>
</evidence>